<accession>A0A5P8D454</accession>
<name>A0A5P8D454_9CAUD</name>
<organism evidence="1 2">
    <name type="scientific">Pectobacterium phage Wc4</name>
    <dbReference type="NCBI Taxonomy" id="2652428"/>
    <lineage>
        <taxon>Viruses</taxon>
        <taxon>Duplodnaviria</taxon>
        <taxon>Heunggongvirae</taxon>
        <taxon>Uroviricota</taxon>
        <taxon>Caudoviricetes</taxon>
        <taxon>Andersonviridae</taxon>
        <taxon>Andersonviridae incertae sedis</taxon>
        <taxon>Arnovirus</taxon>
        <taxon>Arnovirus Wc4</taxon>
    </lineage>
</organism>
<evidence type="ECO:0000313" key="1">
    <source>
        <dbReference type="EMBL" id="QFP93828.1"/>
    </source>
</evidence>
<protein>
    <submittedName>
        <fullName evidence="1">Uncharacterized protein</fullName>
    </submittedName>
</protein>
<reference evidence="1 2" key="1">
    <citation type="submission" date="2019-08" db="EMBL/GenBank/DDBJ databases">
        <title>Six bacteriophages against potato bacterial diseases.</title>
        <authorList>
            <person name="Zhang X."/>
            <person name="Kering K."/>
        </authorList>
    </citation>
    <scope>NUCLEOTIDE SEQUENCE [LARGE SCALE GENOMIC DNA]</scope>
</reference>
<sequence>MTFNSQKSVQDWNVKGNLYPKVAFTDEYWKSLENQAERILEEAKELVRDVANRNRTKVVDSQCDVQVTLDGFVFLSQNNHSGAMQAVCENNDAKYRHTRYEAEVIASQIEKVKGESVNVQVSTFEGKEYWSVHRDSDNKVMKPVDHPEVDLRDFVYGAHTFSIMVVNKPVCEICASLILGLEKTLGIKNIEVLEPFTSQADNEFCLDNKLTTSDVVFYNGETGAIKSINYGTLGFDIRRVGGWLKGIGAI</sequence>
<proteinExistence type="predicted"/>
<dbReference type="Gene3D" id="1.10.3420.10">
    <property type="entry name" value="putative ntp pyrophosphohydrolase like domain"/>
    <property type="match status" value="1"/>
</dbReference>
<dbReference type="EMBL" id="MN270891">
    <property type="protein sequence ID" value="QFP93828.1"/>
    <property type="molecule type" value="Genomic_DNA"/>
</dbReference>
<evidence type="ECO:0000313" key="2">
    <source>
        <dbReference type="Proteomes" id="UP000326781"/>
    </source>
</evidence>
<dbReference type="InterPro" id="IPR023292">
    <property type="entry name" value="NTP_PyroPHydrolase-like_dom_sf"/>
</dbReference>
<keyword evidence="2" id="KW-1185">Reference proteome</keyword>
<dbReference type="Proteomes" id="UP000326781">
    <property type="component" value="Segment"/>
</dbReference>